<gene>
    <name evidence="2" type="ORF">CYMTET_13981</name>
    <name evidence="1" type="ORF">CYMTET_37272</name>
</gene>
<evidence type="ECO:0000313" key="3">
    <source>
        <dbReference type="Proteomes" id="UP001190700"/>
    </source>
</evidence>
<reference evidence="1" key="2">
    <citation type="submission" date="2023-06" db="EMBL/GenBank/DDBJ databases">
        <title>Long-read-based genome assembly of the green algal bacterivore Cymbomonas tetramitiformis.</title>
        <authorList>
            <person name="Gyaltshen Y."/>
            <person name="Rozenberg A."/>
            <person name="Paasch A."/>
            <person name="Burns J.A."/>
            <person name="Warring S."/>
            <person name="Larson R."/>
            <person name="Maurer-Alcala X."/>
            <person name="Dacks J."/>
            <person name="Kim E."/>
        </authorList>
    </citation>
    <scope>NUCLEOTIDE SEQUENCE</scope>
    <source>
        <strain evidence="1">PLY_AMNH</strain>
    </source>
</reference>
<organism evidence="1 3">
    <name type="scientific">Cymbomonas tetramitiformis</name>
    <dbReference type="NCBI Taxonomy" id="36881"/>
    <lineage>
        <taxon>Eukaryota</taxon>
        <taxon>Viridiplantae</taxon>
        <taxon>Chlorophyta</taxon>
        <taxon>Pyramimonadophyceae</taxon>
        <taxon>Pyramimonadales</taxon>
        <taxon>Pyramimonadaceae</taxon>
        <taxon>Cymbomonas</taxon>
    </lineage>
</organism>
<evidence type="ECO:0000313" key="1">
    <source>
        <dbReference type="EMBL" id="KAK3253480.1"/>
    </source>
</evidence>
<reference evidence="1 3" key="1">
    <citation type="journal article" date="2015" name="Genome Biol. Evol.">
        <title>Comparative Genomics of a Bacterivorous Green Alga Reveals Evolutionary Causalities and Consequences of Phago-Mixotrophic Mode of Nutrition.</title>
        <authorList>
            <person name="Burns J.A."/>
            <person name="Paasch A."/>
            <person name="Narechania A."/>
            <person name="Kim E."/>
        </authorList>
    </citation>
    <scope>NUCLEOTIDE SEQUENCE [LARGE SCALE GENOMIC DNA]</scope>
    <source>
        <strain evidence="1">PLY_AMNH</strain>
    </source>
</reference>
<keyword evidence="3" id="KW-1185">Reference proteome</keyword>
<evidence type="ECO:0000313" key="2">
    <source>
        <dbReference type="EMBL" id="KAK3278051.1"/>
    </source>
</evidence>
<protein>
    <submittedName>
        <fullName evidence="1">Uncharacterized protein</fullName>
    </submittedName>
</protein>
<dbReference type="AlphaFoldDB" id="A0AAE0F7M3"/>
<sequence length="186" mass="20885">MNLVQVPNQTWSGDPPVLNVTTSFRSADSLLNAPAVGDAKHYAHPVASNFYYTSRSTYKAQSTSNNYAACLNYQMGHNLTDRYRHDWPRYNNILASGTSARLAEAMNGRSFTFSFWTMLDGKGDYTTPNTFTVAYTVVRGPVLIRTSLLLRIGYFFRTRKVYVVIKQVISEGGAAMQVCHIKMDKS</sequence>
<name>A0AAE0F7M3_9CHLO</name>
<dbReference type="Proteomes" id="UP001190700">
    <property type="component" value="Unassembled WGS sequence"/>
</dbReference>
<accession>A0AAE0F7M3</accession>
<dbReference type="EMBL" id="LGRX02024808">
    <property type="protein sequence ID" value="KAK3253480.1"/>
    <property type="molecule type" value="Genomic_DNA"/>
</dbReference>
<dbReference type="EMBL" id="LGRX02005644">
    <property type="protein sequence ID" value="KAK3278051.1"/>
    <property type="molecule type" value="Genomic_DNA"/>
</dbReference>
<proteinExistence type="predicted"/>
<comment type="caution">
    <text evidence="1">The sequence shown here is derived from an EMBL/GenBank/DDBJ whole genome shotgun (WGS) entry which is preliminary data.</text>
</comment>